<dbReference type="Pfam" id="PF07065">
    <property type="entry name" value="D123"/>
    <property type="match status" value="1"/>
</dbReference>
<dbReference type="RefSeq" id="XP_001417245.1">
    <property type="nucleotide sequence ID" value="XM_001417208.1"/>
</dbReference>
<dbReference type="GO" id="GO:0006260">
    <property type="term" value="P:DNA replication"/>
    <property type="evidence" value="ECO:0007669"/>
    <property type="project" value="EnsemblPlants"/>
</dbReference>
<sequence length="381" mass="42610">MTPATREVARVPAPTRAALDACRDARWRATFAAHGFRAVALEVPEDFIRYVLADGVVARETDAAMPRRVAQDAFDAAESAARFARARATTTTMEEEEAEDASARDGARRATFAAFERAIEDAIEALGGEVAPKFAWSAPKDAAWVAAGNTMKCRNADEVVLLLKASDAVAHDLTEAYGACEDYARGDGSEESEEDRAVREHAASVLTLREWYDLNPSMEFRCFVKNRNLVAASQRHVNDFYEFLVRDKDAIEDAIALFWESNVSCTSWHDDQVDYVFDVYVTPKTKKVKIIDFNVWGGTTLPLLFEWHELEAMNRDRAEGDDARGYADEIEFRIIESQGHIRPGLQLGVPFDLYDTSEGGAISEFLEEQRRRQEQESCASL</sequence>
<dbReference type="PANTHER" id="PTHR15323:SF6">
    <property type="entry name" value="CELL DIVISION CYCLE PROTEIN 123 HOMOLOG"/>
    <property type="match status" value="1"/>
</dbReference>
<dbReference type="EMBL" id="CP000584">
    <property type="protein sequence ID" value="ABO95538.1"/>
    <property type="molecule type" value="Genomic_DNA"/>
</dbReference>
<dbReference type="OrthoDB" id="498146at2759"/>
<dbReference type="GO" id="GO:0032153">
    <property type="term" value="C:cell division site"/>
    <property type="evidence" value="ECO:0007669"/>
    <property type="project" value="EnsemblPlants"/>
</dbReference>
<proteinExistence type="inferred from homology"/>
<reference evidence="2 3" key="1">
    <citation type="journal article" date="2007" name="Proc. Natl. Acad. Sci. U.S.A.">
        <title>The tiny eukaryote Ostreococcus provides genomic insights into the paradox of plankton speciation.</title>
        <authorList>
            <person name="Palenik B."/>
            <person name="Grimwood J."/>
            <person name="Aerts A."/>
            <person name="Rouze P."/>
            <person name="Salamov A."/>
            <person name="Putnam N."/>
            <person name="Dupont C."/>
            <person name="Jorgensen R."/>
            <person name="Derelle E."/>
            <person name="Rombauts S."/>
            <person name="Zhou K."/>
            <person name="Otillar R."/>
            <person name="Merchant S.S."/>
            <person name="Podell S."/>
            <person name="Gaasterland T."/>
            <person name="Napoli C."/>
            <person name="Gendler K."/>
            <person name="Manuell A."/>
            <person name="Tai V."/>
            <person name="Vallon O."/>
            <person name="Piganeau G."/>
            <person name="Jancek S."/>
            <person name="Heijde M."/>
            <person name="Jabbari K."/>
            <person name="Bowler C."/>
            <person name="Lohr M."/>
            <person name="Robbens S."/>
            <person name="Werner G."/>
            <person name="Dubchak I."/>
            <person name="Pazour G.J."/>
            <person name="Ren Q."/>
            <person name="Paulsen I."/>
            <person name="Delwiche C."/>
            <person name="Schmutz J."/>
            <person name="Rokhsar D."/>
            <person name="Van de Peer Y."/>
            <person name="Moreau H."/>
            <person name="Grigoriev I.V."/>
        </authorList>
    </citation>
    <scope>NUCLEOTIDE SEQUENCE [LARGE SCALE GENOMIC DNA]</scope>
    <source>
        <strain evidence="2 3">CCE9901</strain>
    </source>
</reference>
<dbReference type="Proteomes" id="UP000001568">
    <property type="component" value="Chromosome 4"/>
</dbReference>
<dbReference type="GO" id="GO:0043073">
    <property type="term" value="C:germ cell nucleus"/>
    <property type="evidence" value="ECO:0007669"/>
    <property type="project" value="EnsemblPlants"/>
</dbReference>
<dbReference type="Gramene" id="ABO95538">
    <property type="protein sequence ID" value="ABO95538"/>
    <property type="gene ID" value="OSTLU_31179"/>
</dbReference>
<comment type="similarity">
    <text evidence="1">Belongs to the CDC123 family.</text>
</comment>
<dbReference type="GO" id="GO:0005737">
    <property type="term" value="C:cytoplasm"/>
    <property type="evidence" value="ECO:0007669"/>
    <property type="project" value="EnsemblPlants"/>
</dbReference>
<accession>A4RW16</accession>
<dbReference type="GeneID" id="5001295"/>
<keyword evidence="3" id="KW-1185">Reference proteome</keyword>
<dbReference type="PANTHER" id="PTHR15323">
    <property type="entry name" value="D123 PROTEIN"/>
    <property type="match status" value="1"/>
</dbReference>
<dbReference type="KEGG" id="olu:OSTLU_31179"/>
<dbReference type="OMA" id="HDISHAY"/>
<dbReference type="HOGENOM" id="CLU_034402_3_0_1"/>
<protein>
    <recommendedName>
        <fullName evidence="4">Cell division cycle protein 123</fullName>
    </recommendedName>
</protein>
<dbReference type="AlphaFoldDB" id="A4RW16"/>
<dbReference type="STRING" id="436017.A4RW16"/>
<evidence type="ECO:0000313" key="2">
    <source>
        <dbReference type="EMBL" id="ABO95538.1"/>
    </source>
</evidence>
<dbReference type="InterPro" id="IPR009772">
    <property type="entry name" value="CDC123"/>
</dbReference>
<name>A4RW16_OSTLU</name>
<dbReference type="GO" id="GO:0051726">
    <property type="term" value="P:regulation of cell cycle"/>
    <property type="evidence" value="ECO:0007669"/>
    <property type="project" value="EnsemblPlants"/>
</dbReference>
<evidence type="ECO:0008006" key="4">
    <source>
        <dbReference type="Google" id="ProtNLM"/>
    </source>
</evidence>
<gene>
    <name evidence="2" type="ORF">OSTLU_31179</name>
</gene>
<evidence type="ECO:0000256" key="1">
    <source>
        <dbReference type="ARBA" id="ARBA00011047"/>
    </source>
</evidence>
<organism evidence="2 3">
    <name type="scientific">Ostreococcus lucimarinus (strain CCE9901)</name>
    <dbReference type="NCBI Taxonomy" id="436017"/>
    <lineage>
        <taxon>Eukaryota</taxon>
        <taxon>Viridiplantae</taxon>
        <taxon>Chlorophyta</taxon>
        <taxon>Mamiellophyceae</taxon>
        <taxon>Mamiellales</taxon>
        <taxon>Bathycoccaceae</taxon>
        <taxon>Ostreococcus</taxon>
    </lineage>
</organism>
<dbReference type="eggNOG" id="KOG2983">
    <property type="taxonomic scope" value="Eukaryota"/>
</dbReference>
<dbReference type="GO" id="GO:0071897">
    <property type="term" value="P:DNA biosynthetic process"/>
    <property type="evidence" value="ECO:0007669"/>
    <property type="project" value="EnsemblPlants"/>
</dbReference>
<evidence type="ECO:0000313" key="3">
    <source>
        <dbReference type="Proteomes" id="UP000001568"/>
    </source>
</evidence>